<feature type="chain" id="PRO_5037387278" description="Lysozyme inhibitor LprI-like N-terminal domain-containing protein" evidence="2">
    <location>
        <begin position="26"/>
        <end position="688"/>
    </location>
</feature>
<feature type="domain" description="Lysozyme inhibitor LprI-like N-terminal" evidence="3">
    <location>
        <begin position="49"/>
        <end position="138"/>
    </location>
</feature>
<evidence type="ECO:0000256" key="1">
    <source>
        <dbReference type="PROSITE-ProRule" id="PRU00023"/>
    </source>
</evidence>
<dbReference type="PANTHER" id="PTHR24118">
    <property type="entry name" value="POTE ANKYRIN DOMAIN"/>
    <property type="match status" value="1"/>
</dbReference>
<keyword evidence="2" id="KW-0732">Signal</keyword>
<evidence type="ECO:0000259" key="3">
    <source>
        <dbReference type="Pfam" id="PF07007"/>
    </source>
</evidence>
<feature type="repeat" description="ANK" evidence="1">
    <location>
        <begin position="627"/>
        <end position="659"/>
    </location>
</feature>
<dbReference type="Proteomes" id="UP000742786">
    <property type="component" value="Unassembled WGS sequence"/>
</dbReference>
<dbReference type="PROSITE" id="PS51257">
    <property type="entry name" value="PROKAR_LIPOPROTEIN"/>
    <property type="match status" value="1"/>
</dbReference>
<dbReference type="InterPro" id="IPR036770">
    <property type="entry name" value="Ankyrin_rpt-contain_sf"/>
</dbReference>
<comment type="caution">
    <text evidence="4">The sequence shown here is derived from an EMBL/GenBank/DDBJ whole genome shotgun (WGS) entry which is preliminary data.</text>
</comment>
<dbReference type="AlphaFoldDB" id="A0A916N1P6"/>
<dbReference type="InterPro" id="IPR002110">
    <property type="entry name" value="Ankyrin_rpt"/>
</dbReference>
<protein>
    <recommendedName>
        <fullName evidence="3">Lysozyme inhibitor LprI-like N-terminal domain-containing protein</fullName>
    </recommendedName>
</protein>
<keyword evidence="1" id="KW-0040">ANK repeat</keyword>
<organism evidence="4 5">
    <name type="scientific">Georgfuchsia toluolica</name>
    <dbReference type="NCBI Taxonomy" id="424218"/>
    <lineage>
        <taxon>Bacteria</taxon>
        <taxon>Pseudomonadati</taxon>
        <taxon>Pseudomonadota</taxon>
        <taxon>Betaproteobacteria</taxon>
        <taxon>Nitrosomonadales</taxon>
        <taxon>Sterolibacteriaceae</taxon>
        <taxon>Georgfuchsia</taxon>
    </lineage>
</organism>
<dbReference type="Pfam" id="PF00023">
    <property type="entry name" value="Ank"/>
    <property type="match status" value="1"/>
</dbReference>
<dbReference type="PROSITE" id="PS50088">
    <property type="entry name" value="ANK_REPEAT"/>
    <property type="match status" value="1"/>
</dbReference>
<evidence type="ECO:0000256" key="2">
    <source>
        <dbReference type="SAM" id="SignalP"/>
    </source>
</evidence>
<feature type="signal peptide" evidence="2">
    <location>
        <begin position="1"/>
        <end position="25"/>
    </location>
</feature>
<evidence type="ECO:0000313" key="4">
    <source>
        <dbReference type="EMBL" id="CAG4885160.1"/>
    </source>
</evidence>
<evidence type="ECO:0000313" key="5">
    <source>
        <dbReference type="Proteomes" id="UP000742786"/>
    </source>
</evidence>
<sequence>MKQSQRRIKVGFVLLSLLLAACASKPPRLMLPVESEMPEPIRFKASFDCTQSASTLQDVVCADNALATLDRDMADAYRTNLRSLDLVGRMQLIANQRHWLLGRAPQCKLSATRLGTAKPDPKQVACLSSYYRNRIAELKTWPQPQACEVASRIGADKFHPLSAYVEFRLVDGRDATLCAGFSKQFNDAIGAHGDVNFARMNGFAEIAGTHGTASATSDGRSYSVGLYDAGPYASYQRRAIGFDIDGQTAIHDRSIGEWVAQLPNAGGRFGDTSSQTRDYAAIDVFRFQQRSFALVTEAWGYYSAAALGESDYAGVYDLSSGSAQPLCLYSTYLVPPIARAFDTLPAYKALNQTLLQMSGEPPMLEMDERSDESLLQRETEWNLLNMPLVAVGEIERFGREAALRQRHDAALDAIWSWSERNVPSKLLYRRLLPMVQPAYDELVASFQHTQGLKPEEAQIAANLMIMDLIDRAAENLSDFNSAKAAPLLPFAQYNPRYAPAPVPGDLERGRKLATLHSAALNRAPAATIADFIKYEAAMPTRGIGPAGDTALMAAVRVPETVKQLLDAGFDVNAGNDWKKTALMAAAQANQLASTLLLLDAGANVNAATIAWHADDAGAVDNDEGAVAGRTALMYAAANGSAELVQLLVSRGANVNARDARNDTACSYLKQNTIVSETEQRALKTSLCR</sequence>
<dbReference type="EMBL" id="CAJQUM010000001">
    <property type="protein sequence ID" value="CAG4885160.1"/>
    <property type="molecule type" value="Genomic_DNA"/>
</dbReference>
<gene>
    <name evidence="4" type="ORF">GTOL_13043</name>
</gene>
<name>A0A916N1P6_9PROT</name>
<dbReference type="SUPFAM" id="SSF48403">
    <property type="entry name" value="Ankyrin repeat"/>
    <property type="match status" value="1"/>
</dbReference>
<dbReference type="Pfam" id="PF12796">
    <property type="entry name" value="Ank_2"/>
    <property type="match status" value="1"/>
</dbReference>
<keyword evidence="5" id="KW-1185">Reference proteome</keyword>
<dbReference type="Gene3D" id="1.20.1270.180">
    <property type="match status" value="1"/>
</dbReference>
<dbReference type="RefSeq" id="WP_220636931.1">
    <property type="nucleotide sequence ID" value="NZ_CAJQUM010000001.1"/>
</dbReference>
<proteinExistence type="predicted"/>
<dbReference type="Pfam" id="PF07007">
    <property type="entry name" value="LprI"/>
    <property type="match status" value="1"/>
</dbReference>
<dbReference type="SMART" id="SM00248">
    <property type="entry name" value="ANK"/>
    <property type="match status" value="3"/>
</dbReference>
<accession>A0A916N1P6</accession>
<dbReference type="PROSITE" id="PS50297">
    <property type="entry name" value="ANK_REP_REGION"/>
    <property type="match status" value="1"/>
</dbReference>
<dbReference type="InterPro" id="IPR009739">
    <property type="entry name" value="LprI-like_N"/>
</dbReference>
<dbReference type="Gene3D" id="1.25.40.20">
    <property type="entry name" value="Ankyrin repeat-containing domain"/>
    <property type="match status" value="2"/>
</dbReference>
<reference evidence="4" key="1">
    <citation type="submission" date="2021-04" db="EMBL/GenBank/DDBJ databases">
        <authorList>
            <person name="Hornung B."/>
        </authorList>
    </citation>
    <scope>NUCLEOTIDE SEQUENCE</scope>
    <source>
        <strain evidence="4">G5G6</strain>
    </source>
</reference>
<dbReference type="PANTHER" id="PTHR24118:SF100">
    <property type="entry name" value="FYVE-TYPE DOMAIN-CONTAINING PROTEIN"/>
    <property type="match status" value="1"/>
</dbReference>